<dbReference type="RefSeq" id="WP_339936758.1">
    <property type="nucleotide sequence ID" value="NZ_BAABGA010000109.1"/>
</dbReference>
<evidence type="ECO:0000313" key="3">
    <source>
        <dbReference type="Proteomes" id="UP001500840"/>
    </source>
</evidence>
<dbReference type="EMBL" id="BAABGA010000109">
    <property type="protein sequence ID" value="GAA4470235.1"/>
    <property type="molecule type" value="Genomic_DNA"/>
</dbReference>
<sequence>MKNISIEMREKSIALLALILVAPLFVGCGGTSPNTVTAPPENVQTPEEMEALKKSYMESQQEMQQRDKQYR</sequence>
<protein>
    <recommendedName>
        <fullName evidence="4">Secreted protein</fullName>
    </recommendedName>
</protein>
<proteinExistence type="predicted"/>
<feature type="compositionally biased region" description="Polar residues" evidence="1">
    <location>
        <begin position="32"/>
        <end position="45"/>
    </location>
</feature>
<dbReference type="PROSITE" id="PS51257">
    <property type="entry name" value="PROKAR_LIPOPROTEIN"/>
    <property type="match status" value="1"/>
</dbReference>
<gene>
    <name evidence="2" type="ORF">GCM10023156_63320</name>
</gene>
<organism evidence="2 3">
    <name type="scientific">Novipirellula rosea</name>
    <dbReference type="NCBI Taxonomy" id="1031540"/>
    <lineage>
        <taxon>Bacteria</taxon>
        <taxon>Pseudomonadati</taxon>
        <taxon>Planctomycetota</taxon>
        <taxon>Planctomycetia</taxon>
        <taxon>Pirellulales</taxon>
        <taxon>Pirellulaceae</taxon>
        <taxon>Novipirellula</taxon>
    </lineage>
</organism>
<reference evidence="3" key="1">
    <citation type="journal article" date="2019" name="Int. J. Syst. Evol. Microbiol.">
        <title>The Global Catalogue of Microorganisms (GCM) 10K type strain sequencing project: providing services to taxonomists for standard genome sequencing and annotation.</title>
        <authorList>
            <consortium name="The Broad Institute Genomics Platform"/>
            <consortium name="The Broad Institute Genome Sequencing Center for Infectious Disease"/>
            <person name="Wu L."/>
            <person name="Ma J."/>
        </authorList>
    </citation>
    <scope>NUCLEOTIDE SEQUENCE [LARGE SCALE GENOMIC DNA]</scope>
    <source>
        <strain evidence="3">JCM 17759</strain>
    </source>
</reference>
<keyword evidence="3" id="KW-1185">Reference proteome</keyword>
<accession>A0ABP8NPF3</accession>
<feature type="region of interest" description="Disordered" evidence="1">
    <location>
        <begin position="32"/>
        <end position="71"/>
    </location>
</feature>
<evidence type="ECO:0000256" key="1">
    <source>
        <dbReference type="SAM" id="MobiDB-lite"/>
    </source>
</evidence>
<evidence type="ECO:0008006" key="4">
    <source>
        <dbReference type="Google" id="ProtNLM"/>
    </source>
</evidence>
<evidence type="ECO:0000313" key="2">
    <source>
        <dbReference type="EMBL" id="GAA4470235.1"/>
    </source>
</evidence>
<name>A0ABP8NPF3_9BACT</name>
<comment type="caution">
    <text evidence="2">The sequence shown here is derived from an EMBL/GenBank/DDBJ whole genome shotgun (WGS) entry which is preliminary data.</text>
</comment>
<dbReference type="Proteomes" id="UP001500840">
    <property type="component" value="Unassembled WGS sequence"/>
</dbReference>